<gene>
    <name evidence="2" type="ORF">FF125_02405</name>
</gene>
<dbReference type="RefSeq" id="WP_138948283.1">
    <property type="nucleotide sequence ID" value="NZ_CP040749.1"/>
</dbReference>
<keyword evidence="1" id="KW-0472">Membrane</keyword>
<proteinExistence type="predicted"/>
<reference evidence="2 3" key="1">
    <citation type="submission" date="2019-05" db="EMBL/GenBank/DDBJ databases">
        <title>Algicella ahnfeltiae gen. nov., sp. nov., a novel marine bacterium of the family Flavobacteriaceae isolated from a red alga.</title>
        <authorList>
            <person name="Nedashkovskaya O.I."/>
            <person name="Kukhlevskiy A.D."/>
            <person name="Kim S.-G."/>
            <person name="Zhukova N.V."/>
            <person name="Mikhailov V.V."/>
        </authorList>
    </citation>
    <scope>NUCLEOTIDE SEQUENCE [LARGE SCALE GENOMIC DNA]</scope>
    <source>
        <strain evidence="2 3">10Alg115</strain>
    </source>
</reference>
<keyword evidence="1" id="KW-1133">Transmembrane helix</keyword>
<dbReference type="OrthoDB" id="1467603at2"/>
<dbReference type="KEGG" id="fbe:FF125_02405"/>
<name>A0A5B7TQ12_9FLAO</name>
<dbReference type="EMBL" id="CP040749">
    <property type="protein sequence ID" value="QCX37344.1"/>
    <property type="molecule type" value="Genomic_DNA"/>
</dbReference>
<keyword evidence="3" id="KW-1185">Reference proteome</keyword>
<evidence type="ECO:0000313" key="3">
    <source>
        <dbReference type="Proteomes" id="UP000306229"/>
    </source>
</evidence>
<accession>A0A5B7TQ12</accession>
<dbReference type="Proteomes" id="UP000306229">
    <property type="component" value="Chromosome"/>
</dbReference>
<protein>
    <submittedName>
        <fullName evidence="2">Uncharacterized protein</fullName>
    </submittedName>
</protein>
<dbReference type="AlphaFoldDB" id="A0A5B7TQ12"/>
<feature type="transmembrane region" description="Helical" evidence="1">
    <location>
        <begin position="91"/>
        <end position="109"/>
    </location>
</feature>
<sequence length="125" mass="14113">MFSQVYQFLLDHKAVIASGITIETIADYNLAYEFAARTAVMAIVSIVIMISKDIKLFLVMFIMNILREGFETIIDPLFPLINAPASPTMDLIIHLVIVGIELLAFIKLYKMYKSVKEKSIEVHSS</sequence>
<evidence type="ECO:0000313" key="2">
    <source>
        <dbReference type="EMBL" id="QCX37344.1"/>
    </source>
</evidence>
<organism evidence="2 3">
    <name type="scientific">Aureibaculum algae</name>
    <dbReference type="NCBI Taxonomy" id="2584122"/>
    <lineage>
        <taxon>Bacteria</taxon>
        <taxon>Pseudomonadati</taxon>
        <taxon>Bacteroidota</taxon>
        <taxon>Flavobacteriia</taxon>
        <taxon>Flavobacteriales</taxon>
        <taxon>Flavobacteriaceae</taxon>
        <taxon>Aureibaculum</taxon>
    </lineage>
</organism>
<keyword evidence="1" id="KW-0812">Transmembrane</keyword>
<evidence type="ECO:0000256" key="1">
    <source>
        <dbReference type="SAM" id="Phobius"/>
    </source>
</evidence>